<name>A0A370G1N3_GLULI</name>
<sequence>MSVTGDGGWYPLMLSADLEPGTAAGSTMLGRDLAVWRDGLGQAHVWDDRCPHRGMRLSLGFVREGALACLYHGWRFGADGRCVHIPAHPDLSPPGTIRAAPLRVAECWGLIWAAATDESGTLPEDDPALAAVPWVPVRSLRIEAPWQGVAGAIGLPEGELAAVLDRDVDGRVLAALLPVGEGACMLHLLAAEPAEVARLHDLADWGQDVRARAEERAGQVFLSGAVA</sequence>
<dbReference type="EMBL" id="JABEQI010000005">
    <property type="protein sequence ID" value="MBB2186787.1"/>
    <property type="molecule type" value="Genomic_DNA"/>
</dbReference>
<dbReference type="InterPro" id="IPR015881">
    <property type="entry name" value="ARHD_Rieske_2Fe_2S"/>
</dbReference>
<evidence type="ECO:0000313" key="9">
    <source>
        <dbReference type="Proteomes" id="UP000254958"/>
    </source>
</evidence>
<dbReference type="EMBL" id="QQAW01000005">
    <property type="protein sequence ID" value="RDI37797.1"/>
    <property type="molecule type" value="Genomic_DNA"/>
</dbReference>
<dbReference type="GO" id="GO:0051537">
    <property type="term" value="F:2 iron, 2 sulfur cluster binding"/>
    <property type="evidence" value="ECO:0007669"/>
    <property type="project" value="UniProtKB-KW"/>
</dbReference>
<evidence type="ECO:0000256" key="2">
    <source>
        <dbReference type="ARBA" id="ARBA00022723"/>
    </source>
</evidence>
<keyword evidence="3" id="KW-0560">Oxidoreductase</keyword>
<gene>
    <name evidence="8" type="ORF">C7453_105206</name>
    <name evidence="7" type="ORF">HLH32_10395</name>
</gene>
<keyword evidence="5" id="KW-0411">Iron-sulfur</keyword>
<accession>A0A370G1N3</accession>
<organism evidence="8 9">
    <name type="scientific">Gluconacetobacter liquefaciens</name>
    <name type="common">Acetobacter liquefaciens</name>
    <dbReference type="NCBI Taxonomy" id="89584"/>
    <lineage>
        <taxon>Bacteria</taxon>
        <taxon>Pseudomonadati</taxon>
        <taxon>Pseudomonadota</taxon>
        <taxon>Alphaproteobacteria</taxon>
        <taxon>Acetobacterales</taxon>
        <taxon>Acetobacteraceae</taxon>
        <taxon>Gluconacetobacter</taxon>
    </lineage>
</organism>
<evidence type="ECO:0000313" key="8">
    <source>
        <dbReference type="EMBL" id="RDI37797.1"/>
    </source>
</evidence>
<evidence type="ECO:0000256" key="4">
    <source>
        <dbReference type="ARBA" id="ARBA00023004"/>
    </source>
</evidence>
<dbReference type="PROSITE" id="PS51296">
    <property type="entry name" value="RIESKE"/>
    <property type="match status" value="1"/>
</dbReference>
<dbReference type="GO" id="GO:0005506">
    <property type="term" value="F:iron ion binding"/>
    <property type="evidence" value="ECO:0007669"/>
    <property type="project" value="InterPro"/>
</dbReference>
<dbReference type="InterPro" id="IPR050584">
    <property type="entry name" value="Cholesterol_7-desaturase"/>
</dbReference>
<keyword evidence="4" id="KW-0408">Iron</keyword>
<dbReference type="CDD" id="cd03469">
    <property type="entry name" value="Rieske_RO_Alpha_N"/>
    <property type="match status" value="1"/>
</dbReference>
<dbReference type="PANTHER" id="PTHR21266">
    <property type="entry name" value="IRON-SULFUR DOMAIN CONTAINING PROTEIN"/>
    <property type="match status" value="1"/>
</dbReference>
<dbReference type="InterPro" id="IPR017941">
    <property type="entry name" value="Rieske_2Fe-2S"/>
</dbReference>
<dbReference type="Gene3D" id="2.102.10.10">
    <property type="entry name" value="Rieske [2Fe-2S] iron-sulphur domain"/>
    <property type="match status" value="1"/>
</dbReference>
<evidence type="ECO:0000256" key="5">
    <source>
        <dbReference type="ARBA" id="ARBA00023014"/>
    </source>
</evidence>
<keyword evidence="1" id="KW-0001">2Fe-2S</keyword>
<dbReference type="PROSITE" id="PS00570">
    <property type="entry name" value="RING_HYDROXYL_ALPHA"/>
    <property type="match status" value="1"/>
</dbReference>
<dbReference type="Proteomes" id="UP000562982">
    <property type="component" value="Unassembled WGS sequence"/>
</dbReference>
<reference evidence="8 9" key="1">
    <citation type="submission" date="2018-07" db="EMBL/GenBank/DDBJ databases">
        <title>Genomic Encyclopedia of Type Strains, Phase IV (KMG-IV): sequencing the most valuable type-strain genomes for metagenomic binning, comparative biology and taxonomic classification.</title>
        <authorList>
            <person name="Goeker M."/>
        </authorList>
    </citation>
    <scope>NUCLEOTIDE SEQUENCE [LARGE SCALE GENOMIC DNA]</scope>
    <source>
        <strain evidence="8 9">DSM 5603</strain>
    </source>
</reference>
<dbReference type="InterPro" id="IPR036922">
    <property type="entry name" value="Rieske_2Fe-2S_sf"/>
</dbReference>
<dbReference type="SUPFAM" id="SSF50022">
    <property type="entry name" value="ISP domain"/>
    <property type="match status" value="1"/>
</dbReference>
<evidence type="ECO:0000313" key="10">
    <source>
        <dbReference type="Proteomes" id="UP000562982"/>
    </source>
</evidence>
<dbReference type="PANTHER" id="PTHR21266:SF60">
    <property type="entry name" value="3-KETOSTEROID-9-ALPHA-MONOOXYGENASE, OXYGENASE COMPONENT"/>
    <property type="match status" value="1"/>
</dbReference>
<dbReference type="Pfam" id="PF00355">
    <property type="entry name" value="Rieske"/>
    <property type="match status" value="1"/>
</dbReference>
<dbReference type="OrthoDB" id="9800776at2"/>
<proteinExistence type="predicted"/>
<reference evidence="7 10" key="2">
    <citation type="submission" date="2020-04" db="EMBL/GenBank/DDBJ databases">
        <title>Description of novel Gluconacetobacter.</title>
        <authorList>
            <person name="Sombolestani A."/>
        </authorList>
    </citation>
    <scope>NUCLEOTIDE SEQUENCE [LARGE SCALE GENOMIC DNA]</scope>
    <source>
        <strain evidence="7 10">LMG 1382</strain>
    </source>
</reference>
<evidence type="ECO:0000256" key="1">
    <source>
        <dbReference type="ARBA" id="ARBA00022714"/>
    </source>
</evidence>
<dbReference type="GO" id="GO:0016491">
    <property type="term" value="F:oxidoreductase activity"/>
    <property type="evidence" value="ECO:0007669"/>
    <property type="project" value="UniProtKB-KW"/>
</dbReference>
<dbReference type="Proteomes" id="UP000254958">
    <property type="component" value="Unassembled WGS sequence"/>
</dbReference>
<protein>
    <submittedName>
        <fullName evidence="7">Rieske (2Fe-2S) protein</fullName>
    </submittedName>
    <submittedName>
        <fullName evidence="8">Rieske-like 2Fe-2S protein</fullName>
    </submittedName>
</protein>
<evidence type="ECO:0000259" key="6">
    <source>
        <dbReference type="PROSITE" id="PS51296"/>
    </source>
</evidence>
<evidence type="ECO:0000256" key="3">
    <source>
        <dbReference type="ARBA" id="ARBA00023002"/>
    </source>
</evidence>
<comment type="caution">
    <text evidence="8">The sequence shown here is derived from an EMBL/GenBank/DDBJ whole genome shotgun (WGS) entry which is preliminary data.</text>
</comment>
<keyword evidence="9" id="KW-1185">Reference proteome</keyword>
<dbReference type="RefSeq" id="WP_114727544.1">
    <property type="nucleotide sequence ID" value="NZ_BJMI01000025.1"/>
</dbReference>
<keyword evidence="2" id="KW-0479">Metal-binding</keyword>
<evidence type="ECO:0000313" key="7">
    <source>
        <dbReference type="EMBL" id="MBB2186787.1"/>
    </source>
</evidence>
<dbReference type="AlphaFoldDB" id="A0A370G1N3"/>
<feature type="domain" description="Rieske" evidence="6">
    <location>
        <begin position="10"/>
        <end position="113"/>
    </location>
</feature>